<feature type="region of interest" description="Disordered" evidence="1">
    <location>
        <begin position="1"/>
        <end position="26"/>
    </location>
</feature>
<reference evidence="2" key="1">
    <citation type="submission" date="2022-10" db="EMBL/GenBank/DDBJ databases">
        <authorList>
            <person name="Chen Y."/>
            <person name="Dougan E. K."/>
            <person name="Chan C."/>
            <person name="Rhodes N."/>
            <person name="Thang M."/>
        </authorList>
    </citation>
    <scope>NUCLEOTIDE SEQUENCE</scope>
</reference>
<feature type="compositionally biased region" description="Basic and acidic residues" evidence="1">
    <location>
        <begin position="51"/>
        <end position="79"/>
    </location>
</feature>
<sequence length="201" mass="22134">MQFLSDLKKAAKGEREEEFSFDDDAEKGKADKWLEKINKYSKKIQSAPAAAREKLQKMREPKDEEKAAYFEEAAQEKAKSANWWSGCDPKDDPDVKQWSRSASSETLQSHAAGESVTSGDESWFEEEDQSEDEKEAEQKGQVRMSQIDFESLQNGGAVSVKPMDTIAEAAEPEPPEPKAKEAPPAAAAAAKAAKDPFDSSG</sequence>
<feature type="compositionally biased region" description="Polar residues" evidence="1">
    <location>
        <begin position="98"/>
        <end position="120"/>
    </location>
</feature>
<keyword evidence="4" id="KW-1185">Reference proteome</keyword>
<gene>
    <name evidence="2" type="ORF">C1SCF055_LOCUS19362</name>
</gene>
<evidence type="ECO:0000313" key="3">
    <source>
        <dbReference type="EMBL" id="CAL4779849.1"/>
    </source>
</evidence>
<proteinExistence type="predicted"/>
<dbReference type="EMBL" id="CAMXCT010001724">
    <property type="protein sequence ID" value="CAI3992537.1"/>
    <property type="molecule type" value="Genomic_DNA"/>
</dbReference>
<dbReference type="EMBL" id="CAMXCT020001724">
    <property type="protein sequence ID" value="CAL1145912.1"/>
    <property type="molecule type" value="Genomic_DNA"/>
</dbReference>
<dbReference type="EMBL" id="CAMXCT030001724">
    <property type="protein sequence ID" value="CAL4779849.1"/>
    <property type="molecule type" value="Genomic_DNA"/>
</dbReference>
<feature type="compositionally biased region" description="Basic and acidic residues" evidence="1">
    <location>
        <begin position="88"/>
        <end position="97"/>
    </location>
</feature>
<feature type="region of interest" description="Disordered" evidence="1">
    <location>
        <begin position="45"/>
        <end position="201"/>
    </location>
</feature>
<accession>A0A9P1CHU8</accession>
<evidence type="ECO:0000313" key="2">
    <source>
        <dbReference type="EMBL" id="CAI3992537.1"/>
    </source>
</evidence>
<reference evidence="3 4" key="2">
    <citation type="submission" date="2024-05" db="EMBL/GenBank/DDBJ databases">
        <authorList>
            <person name="Chen Y."/>
            <person name="Shah S."/>
            <person name="Dougan E. K."/>
            <person name="Thang M."/>
            <person name="Chan C."/>
        </authorList>
    </citation>
    <scope>NUCLEOTIDE SEQUENCE [LARGE SCALE GENOMIC DNA]</scope>
</reference>
<dbReference type="OrthoDB" id="10463116at2759"/>
<name>A0A9P1CHU8_9DINO</name>
<feature type="compositionally biased region" description="Acidic residues" evidence="1">
    <location>
        <begin position="16"/>
        <end position="25"/>
    </location>
</feature>
<organism evidence="2">
    <name type="scientific">Cladocopium goreaui</name>
    <dbReference type="NCBI Taxonomy" id="2562237"/>
    <lineage>
        <taxon>Eukaryota</taxon>
        <taxon>Sar</taxon>
        <taxon>Alveolata</taxon>
        <taxon>Dinophyceae</taxon>
        <taxon>Suessiales</taxon>
        <taxon>Symbiodiniaceae</taxon>
        <taxon>Cladocopium</taxon>
    </lineage>
</organism>
<dbReference type="AlphaFoldDB" id="A0A9P1CHU8"/>
<evidence type="ECO:0000256" key="1">
    <source>
        <dbReference type="SAM" id="MobiDB-lite"/>
    </source>
</evidence>
<protein>
    <submittedName>
        <fullName evidence="2">Uncharacterized protein</fullName>
    </submittedName>
</protein>
<feature type="compositionally biased region" description="Acidic residues" evidence="1">
    <location>
        <begin position="122"/>
        <end position="135"/>
    </location>
</feature>
<comment type="caution">
    <text evidence="2">The sequence shown here is derived from an EMBL/GenBank/DDBJ whole genome shotgun (WGS) entry which is preliminary data.</text>
</comment>
<feature type="compositionally biased region" description="Basic and acidic residues" evidence="1">
    <location>
        <begin position="192"/>
        <end position="201"/>
    </location>
</feature>
<feature type="compositionally biased region" description="Low complexity" evidence="1">
    <location>
        <begin position="182"/>
        <end position="191"/>
    </location>
</feature>
<feature type="compositionally biased region" description="Basic and acidic residues" evidence="1">
    <location>
        <begin position="1"/>
        <end position="15"/>
    </location>
</feature>
<evidence type="ECO:0000313" key="4">
    <source>
        <dbReference type="Proteomes" id="UP001152797"/>
    </source>
</evidence>
<dbReference type="Proteomes" id="UP001152797">
    <property type="component" value="Unassembled WGS sequence"/>
</dbReference>